<evidence type="ECO:0000259" key="11">
    <source>
        <dbReference type="Pfam" id="PF00501"/>
    </source>
</evidence>
<feature type="domain" description="Mannitol dehydrogenase C-terminal" evidence="13">
    <location>
        <begin position="1266"/>
        <end position="1415"/>
    </location>
</feature>
<evidence type="ECO:0000256" key="8">
    <source>
        <dbReference type="ARBA" id="ARBA00023027"/>
    </source>
</evidence>
<dbReference type="EC" id="1.1.1.17" evidence="3"/>
<comment type="similarity">
    <text evidence="1">Belongs to the mannitol dehydrogenase family.</text>
</comment>
<dbReference type="SUPFAM" id="SSF53474">
    <property type="entry name" value="alpha/beta-Hydrolases"/>
    <property type="match status" value="1"/>
</dbReference>
<dbReference type="Pfam" id="PF01232">
    <property type="entry name" value="Mannitol_dh"/>
    <property type="match status" value="1"/>
</dbReference>
<evidence type="ECO:0000259" key="12">
    <source>
        <dbReference type="Pfam" id="PF01232"/>
    </source>
</evidence>
<dbReference type="InterPro" id="IPR029058">
    <property type="entry name" value="AB_hydrolase_fold"/>
</dbReference>
<dbReference type="InterPro" id="IPR023027">
    <property type="entry name" value="Mannitol_DH_CS"/>
</dbReference>
<dbReference type="Gene3D" id="1.10.1040.10">
    <property type="entry name" value="N-(1-d-carboxylethyl)-l-norvaline Dehydrogenase, domain 2"/>
    <property type="match status" value="1"/>
</dbReference>
<accession>A0A8H5FWN7</accession>
<evidence type="ECO:0000256" key="7">
    <source>
        <dbReference type="ARBA" id="ARBA00023002"/>
    </source>
</evidence>
<dbReference type="HAMAP" id="MF_00196">
    <property type="entry name" value="Mannitol_dehydrog"/>
    <property type="match status" value="1"/>
</dbReference>
<evidence type="ECO:0000313" key="14">
    <source>
        <dbReference type="EMBL" id="KAF5351553.1"/>
    </source>
</evidence>
<feature type="domain" description="AMP-dependent synthetase/ligase" evidence="11">
    <location>
        <begin position="84"/>
        <end position="356"/>
    </location>
</feature>
<dbReference type="GO" id="GO:0019592">
    <property type="term" value="P:mannitol catabolic process"/>
    <property type="evidence" value="ECO:0007669"/>
    <property type="project" value="TreeGrafter"/>
</dbReference>
<evidence type="ECO:0000256" key="3">
    <source>
        <dbReference type="ARBA" id="ARBA00012939"/>
    </source>
</evidence>
<dbReference type="SUPFAM" id="SSF56801">
    <property type="entry name" value="Acetyl-CoA synthetase-like"/>
    <property type="match status" value="1"/>
</dbReference>
<keyword evidence="15" id="KW-1185">Reference proteome</keyword>
<evidence type="ECO:0000256" key="10">
    <source>
        <dbReference type="SAM" id="MobiDB-lite"/>
    </source>
</evidence>
<dbReference type="EMBL" id="JAACJM010000069">
    <property type="protein sequence ID" value="KAF5351553.1"/>
    <property type="molecule type" value="Genomic_DNA"/>
</dbReference>
<dbReference type="InterPro" id="IPR042099">
    <property type="entry name" value="ANL_N_sf"/>
</dbReference>
<dbReference type="GO" id="GO:0008926">
    <property type="term" value="F:mannitol-1-phosphate 5-dehydrogenase activity"/>
    <property type="evidence" value="ECO:0007669"/>
    <property type="project" value="UniProtKB-EC"/>
</dbReference>
<proteinExistence type="inferred from homology"/>
<dbReference type="InterPro" id="IPR013328">
    <property type="entry name" value="6PGD_dom2"/>
</dbReference>
<dbReference type="Gene3D" id="3.40.50.720">
    <property type="entry name" value="NAD(P)-binding Rossmann-like Domain"/>
    <property type="match status" value="1"/>
</dbReference>
<dbReference type="PRINTS" id="PR00084">
    <property type="entry name" value="MTLDHDRGNASE"/>
</dbReference>
<dbReference type="OrthoDB" id="429813at2759"/>
<dbReference type="InterPro" id="IPR036291">
    <property type="entry name" value="NAD(P)-bd_dom_sf"/>
</dbReference>
<dbReference type="InterPro" id="IPR023028">
    <property type="entry name" value="Mannitol_1_phos_5_DH"/>
</dbReference>
<dbReference type="InterPro" id="IPR000669">
    <property type="entry name" value="Mannitol_DH"/>
</dbReference>
<comment type="catalytic activity">
    <reaction evidence="9">
        <text>D-mannitol 1-phosphate + NAD(+) = beta-D-fructose 6-phosphate + NADH + H(+)</text>
        <dbReference type="Rhea" id="RHEA:19661"/>
        <dbReference type="ChEBI" id="CHEBI:15378"/>
        <dbReference type="ChEBI" id="CHEBI:57540"/>
        <dbReference type="ChEBI" id="CHEBI:57634"/>
        <dbReference type="ChEBI" id="CHEBI:57945"/>
        <dbReference type="ChEBI" id="CHEBI:61381"/>
        <dbReference type="EC" id="1.1.1.17"/>
    </reaction>
</comment>
<dbReference type="NCBIfam" id="NF002646">
    <property type="entry name" value="PRK02318.1-2"/>
    <property type="match status" value="1"/>
</dbReference>
<keyword evidence="8" id="KW-0520">NAD</keyword>
<evidence type="ECO:0000313" key="15">
    <source>
        <dbReference type="Proteomes" id="UP000559256"/>
    </source>
</evidence>
<dbReference type="PANTHER" id="PTHR30524:SF0">
    <property type="entry name" value="ALTRONATE OXIDOREDUCTASE-RELATED"/>
    <property type="match status" value="1"/>
</dbReference>
<dbReference type="GO" id="GO:0005829">
    <property type="term" value="C:cytosol"/>
    <property type="evidence" value="ECO:0007669"/>
    <property type="project" value="TreeGrafter"/>
</dbReference>
<evidence type="ECO:0000256" key="5">
    <source>
        <dbReference type="ARBA" id="ARBA00022450"/>
    </source>
</evidence>
<dbReference type="Pfam" id="PF08125">
    <property type="entry name" value="Mannitol_dh_C"/>
    <property type="match status" value="1"/>
</dbReference>
<feature type="domain" description="Mannitol dehydrogenase N-terminal" evidence="12">
    <location>
        <begin position="1063"/>
        <end position="1256"/>
    </location>
</feature>
<dbReference type="SUPFAM" id="SSF51735">
    <property type="entry name" value="NAD(P)-binding Rossmann-fold domains"/>
    <property type="match status" value="1"/>
</dbReference>
<evidence type="ECO:0000256" key="4">
    <source>
        <dbReference type="ARBA" id="ARBA00016219"/>
    </source>
</evidence>
<evidence type="ECO:0000259" key="13">
    <source>
        <dbReference type="Pfam" id="PF08125"/>
    </source>
</evidence>
<dbReference type="InterPro" id="IPR020845">
    <property type="entry name" value="AMP-binding_CS"/>
</dbReference>
<dbReference type="NCBIfam" id="NF002652">
    <property type="entry name" value="PRK02318.2-5"/>
    <property type="match status" value="1"/>
</dbReference>
<dbReference type="Pfam" id="PF00501">
    <property type="entry name" value="AMP-binding"/>
    <property type="match status" value="1"/>
</dbReference>
<keyword evidence="6" id="KW-0597">Phosphoprotein</keyword>
<dbReference type="Pfam" id="PF23562">
    <property type="entry name" value="AMP-binding_C_3"/>
    <property type="match status" value="1"/>
</dbReference>
<dbReference type="Proteomes" id="UP000559256">
    <property type="component" value="Unassembled WGS sequence"/>
</dbReference>
<sequence length="1452" mass="161743">MVFRTQQGTQSQTFKPPPLDFSLNLLEVHDFNAEHSPNHPLFRYMTDDETAQTIYWGEAVQAFHVAQGFVQTLVKNDHIDSQPAPVIAILATLDSITYHTLLMGIMHAGFVPFPISTRNSEAAVAHLLKVTNAVYVFANPDNAMQSLAQKACHQLGEGNGIQILPTPVFDDFYKPTQKDFKSSARSRKFELDETAFILHSSGSTSFPKPIKISHRNFLGHGIEPYYGETDYCGQVISAAAFPMFHAMGVILVPETAMVGVILGVFQPKNIPVIPTPENVFKNALVTKCTIMMAVPSMLETWAKDSAKVEVLAKYRVVLFGGGPLVPAVGNELVKKGVTLRTGYGLTEIGGVSTMIQRASKEGWEYFSISPKIDPVFLPVEGMDNIVQLIVKKCKTHTPNVLDTVIDGQPAFDTKDLLVRHPTNPSLFKIYGRADDQIMHSTGEKTNPLPIESLLLRDERITHAIMFGRAKFQAGVLITPSDALVFDPVDTVKLAEYRNLIWDVVQRANDISPQHSKIFKELIVVTTPSKPLELTAKATPRRGSSLKAYEEEIEKAYQALEESSQPDIQGPAVWDTVSVTVFITKVVENALGFKVHEHDDLFRVGADSLNATYIRNTITRALRDAKSEQMPLASIRALPENFVYDNASIAALSKFVLDIPHTYAAGAGAEKDKEEDDDDDDDDPEGDYQWPKMGQPGETILQVRKGKGEPPLMIIHGAGGRVDGMIHFQQKFRSALWLFQVTPDLPRKSLREHAEFYYRKVKELRPHGPYRLAAYSGSHLIGFVMLEMMLRDGEEVIQFDLIDQSPSFMFSGVSEDVQGFDSDSVQMNGNENETARPDRPPLEPSFPNPNFDITSPSFRSTYKSHIIHAFYNMGAREGRIQFLQVFKDAWEGRPAPDVSVVLAETVKWSADESWDFVAGLPGYQESNASQFKNTWERCLFAIEHWLKNISGISRVPITVYVASYGVIGGVKDEKEKEKWKESGLVLTKKEGTASKDFDCASPSSRTQTDYAGEEWPYPGKYLMETPFSIGSTITREGGSNRWRYTPHIHLPITLMAVSSNKPVAIHFGAGNIGRGFIGAVLSQAGFRVVFVDVQKNIIDALNREHGYDLHLMNSQSHAERIEDVCGVMSTDLDEIEKFAKDPVSIITTAVGASVLPKIAKPIAQIIKTRMEDNRGPINIVACENLQHATVILQEAVEKELNEKERKYMRDNIGFAVCAVDRIVPPFEGGHNILEVGVEPFYEWTVDENSLKKTDPDVHIKGMHTTDNLDAYVQRKLFTLNCGHAITAYLGFLAHKSTILDAIKTSSIHSIVSEALHESGAALVKKHSVFNGSDHNKYIETTLHRFANPHMHDEVTRVGREPLRKLKQGDRLLGPIEMCRELNLPRDALLKGVAAALLFSPQGGEDEEATELQERLFKKGVKDVVLELTGWKDDDEDLGGILKEYENLKGKNFN</sequence>
<keyword evidence="7" id="KW-0560">Oxidoreductase</keyword>
<dbReference type="PANTHER" id="PTHR30524">
    <property type="entry name" value="MANNITOL-1-PHOSPHATE 5-DEHYDROGENASE"/>
    <property type="match status" value="1"/>
</dbReference>
<dbReference type="PROSITE" id="PS00455">
    <property type="entry name" value="AMP_BINDING"/>
    <property type="match status" value="1"/>
</dbReference>
<evidence type="ECO:0000256" key="9">
    <source>
        <dbReference type="ARBA" id="ARBA00048615"/>
    </source>
</evidence>
<dbReference type="InterPro" id="IPR013131">
    <property type="entry name" value="Mannitol_DH_N"/>
</dbReference>
<dbReference type="SUPFAM" id="SSF48179">
    <property type="entry name" value="6-phosphogluconate dehydrogenase C-terminal domain-like"/>
    <property type="match status" value="1"/>
</dbReference>
<dbReference type="InterPro" id="IPR013118">
    <property type="entry name" value="Mannitol_DH_C"/>
</dbReference>
<reference evidence="14 15" key="1">
    <citation type="journal article" date="2020" name="ISME J.">
        <title>Uncovering the hidden diversity of litter-decomposition mechanisms in mushroom-forming fungi.</title>
        <authorList>
            <person name="Floudas D."/>
            <person name="Bentzer J."/>
            <person name="Ahren D."/>
            <person name="Johansson T."/>
            <person name="Persson P."/>
            <person name="Tunlid A."/>
        </authorList>
    </citation>
    <scope>NUCLEOTIDE SEQUENCE [LARGE SCALE GENOMIC DNA]</scope>
    <source>
        <strain evidence="14 15">CBS 291.85</strain>
    </source>
</reference>
<dbReference type="InterPro" id="IPR000873">
    <property type="entry name" value="AMP-dep_synth/lig_dom"/>
</dbReference>
<comment type="caution">
    <text evidence="14">The sequence shown here is derived from an EMBL/GenBank/DDBJ whole genome shotgun (WGS) entry which is preliminary data.</text>
</comment>
<gene>
    <name evidence="14" type="ORF">D9758_007244</name>
</gene>
<organism evidence="14 15">
    <name type="scientific">Tetrapyrgos nigripes</name>
    <dbReference type="NCBI Taxonomy" id="182062"/>
    <lineage>
        <taxon>Eukaryota</taxon>
        <taxon>Fungi</taxon>
        <taxon>Dikarya</taxon>
        <taxon>Basidiomycota</taxon>
        <taxon>Agaricomycotina</taxon>
        <taxon>Agaricomycetes</taxon>
        <taxon>Agaricomycetidae</taxon>
        <taxon>Agaricales</taxon>
        <taxon>Marasmiineae</taxon>
        <taxon>Marasmiaceae</taxon>
        <taxon>Tetrapyrgos</taxon>
    </lineage>
</organism>
<evidence type="ECO:0000256" key="6">
    <source>
        <dbReference type="ARBA" id="ARBA00022553"/>
    </source>
</evidence>
<evidence type="ECO:0000256" key="2">
    <source>
        <dbReference type="ARBA" id="ARBA00011245"/>
    </source>
</evidence>
<dbReference type="InterPro" id="IPR008927">
    <property type="entry name" value="6-PGluconate_DH-like_C_sf"/>
</dbReference>
<dbReference type="PROSITE" id="PS00974">
    <property type="entry name" value="MANNITOL_DHGENASE"/>
    <property type="match status" value="1"/>
</dbReference>
<dbReference type="Gene3D" id="3.40.50.1820">
    <property type="entry name" value="alpha/beta hydrolase"/>
    <property type="match status" value="1"/>
</dbReference>
<keyword evidence="5" id="KW-0596">Phosphopantetheine</keyword>
<feature type="compositionally biased region" description="Acidic residues" evidence="10">
    <location>
        <begin position="672"/>
        <end position="685"/>
    </location>
</feature>
<comment type="subunit">
    <text evidence="2">Monomer.</text>
</comment>
<evidence type="ECO:0000256" key="1">
    <source>
        <dbReference type="ARBA" id="ARBA00006541"/>
    </source>
</evidence>
<name>A0A8H5FWN7_9AGAR</name>
<protein>
    <recommendedName>
        <fullName evidence="4">Mannitol-1-phosphate 5-dehydrogenase</fullName>
        <ecNumber evidence="3">1.1.1.17</ecNumber>
    </recommendedName>
</protein>
<feature type="region of interest" description="Disordered" evidence="10">
    <location>
        <begin position="824"/>
        <end position="847"/>
    </location>
</feature>
<dbReference type="Gene3D" id="3.40.50.12780">
    <property type="entry name" value="N-terminal domain of ligase-like"/>
    <property type="match status" value="1"/>
</dbReference>
<feature type="region of interest" description="Disordered" evidence="10">
    <location>
        <begin position="666"/>
        <end position="693"/>
    </location>
</feature>